<evidence type="ECO:0000256" key="1">
    <source>
        <dbReference type="ARBA" id="ARBA00022491"/>
    </source>
</evidence>
<dbReference type="InterPro" id="IPR000524">
    <property type="entry name" value="Tscrpt_reg_HTH_GntR"/>
</dbReference>
<keyword evidence="3" id="KW-0238">DNA-binding</keyword>
<dbReference type="PANTHER" id="PTHR44846:SF5">
    <property type="entry name" value="HTH-TYPE TRANSCRIPTIONAL REGULATOR GMUR"/>
    <property type="match status" value="1"/>
</dbReference>
<evidence type="ECO:0000259" key="5">
    <source>
        <dbReference type="PROSITE" id="PS50949"/>
    </source>
</evidence>
<keyword evidence="2" id="KW-0805">Transcription regulation</keyword>
<dbReference type="InterPro" id="IPR011663">
    <property type="entry name" value="UTRA"/>
</dbReference>
<comment type="caution">
    <text evidence="6">The sequence shown here is derived from an EMBL/GenBank/DDBJ whole genome shotgun (WGS) entry which is preliminary data.</text>
</comment>
<evidence type="ECO:0000256" key="4">
    <source>
        <dbReference type="ARBA" id="ARBA00023163"/>
    </source>
</evidence>
<dbReference type="Gene3D" id="3.40.1410.10">
    <property type="entry name" value="Chorismate lyase-like"/>
    <property type="match status" value="1"/>
</dbReference>
<dbReference type="FunFam" id="3.40.1410.10:FF:000008">
    <property type="entry name" value="Transcriptional regulator, GntR family"/>
    <property type="match status" value="1"/>
</dbReference>
<gene>
    <name evidence="6" type="ORF">PGRAN_06421</name>
</gene>
<dbReference type="STRING" id="1265819.PGRAN_06421"/>
<protein>
    <submittedName>
        <fullName evidence="6">GntR family transcriptional regulator</fullName>
    </submittedName>
</protein>
<keyword evidence="1" id="KW-0678">Repressor</keyword>
<evidence type="ECO:0000256" key="2">
    <source>
        <dbReference type="ARBA" id="ARBA00023015"/>
    </source>
</evidence>
<dbReference type="Pfam" id="PF07702">
    <property type="entry name" value="UTRA"/>
    <property type="match status" value="1"/>
</dbReference>
<dbReference type="FunFam" id="1.10.10.10:FF:000079">
    <property type="entry name" value="GntR family transcriptional regulator"/>
    <property type="match status" value="1"/>
</dbReference>
<dbReference type="GO" id="GO:0003700">
    <property type="term" value="F:DNA-binding transcription factor activity"/>
    <property type="evidence" value="ECO:0007669"/>
    <property type="project" value="InterPro"/>
</dbReference>
<dbReference type="InterPro" id="IPR050679">
    <property type="entry name" value="Bact_HTH_transcr_reg"/>
</dbReference>
<keyword evidence="4" id="KW-0804">Transcription</keyword>
<dbReference type="SUPFAM" id="SSF64288">
    <property type="entry name" value="Chorismate lyase-like"/>
    <property type="match status" value="1"/>
</dbReference>
<dbReference type="PANTHER" id="PTHR44846">
    <property type="entry name" value="MANNOSYL-D-GLYCERATE TRANSPORT/METABOLISM SYSTEM REPRESSOR MNGR-RELATED"/>
    <property type="match status" value="1"/>
</dbReference>
<evidence type="ECO:0000313" key="6">
    <source>
        <dbReference type="EMBL" id="EUJ23970.1"/>
    </source>
</evidence>
<dbReference type="InterPro" id="IPR028978">
    <property type="entry name" value="Chorismate_lyase_/UTRA_dom_sf"/>
</dbReference>
<name>W7BGM4_9LIST</name>
<accession>W7BGM4</accession>
<dbReference type="PRINTS" id="PR00035">
    <property type="entry name" value="HTHGNTR"/>
</dbReference>
<dbReference type="AlphaFoldDB" id="W7BGM4"/>
<organism evidence="6 7">
    <name type="scientific">Listeria grandensis FSL F6-0971</name>
    <dbReference type="NCBI Taxonomy" id="1265819"/>
    <lineage>
        <taxon>Bacteria</taxon>
        <taxon>Bacillati</taxon>
        <taxon>Bacillota</taxon>
        <taxon>Bacilli</taxon>
        <taxon>Bacillales</taxon>
        <taxon>Listeriaceae</taxon>
        <taxon>Listeria</taxon>
    </lineage>
</organism>
<proteinExistence type="predicted"/>
<keyword evidence="7" id="KW-1185">Reference proteome</keyword>
<dbReference type="SUPFAM" id="SSF46785">
    <property type="entry name" value="Winged helix' DNA-binding domain"/>
    <property type="match status" value="1"/>
</dbReference>
<sequence length="242" mass="28129">MANNQTKYSFIAEELKKRIFAKKYPLDKPIPDEMSLAKEFDCSRMTMKKALEVLVLEGLLYRKRGHGTFIIKSALDMDRLHIHSQEVNGFTKLLEGRDVESKIVDFQVTFPDVHVAERLNIDLETPVYDIVRARILDGEPYVLEHTCMPVALIPGVTQQVLEHSIYTHIREELNLKIASSYKQIRADKPNELDFQYLDCAQDDPVIEVEQTVYLNNGMAFEYSKSRHRYDKFVFTTVNIARR</sequence>
<dbReference type="GO" id="GO:0045892">
    <property type="term" value="P:negative regulation of DNA-templated transcription"/>
    <property type="evidence" value="ECO:0007669"/>
    <property type="project" value="TreeGrafter"/>
</dbReference>
<dbReference type="SMART" id="SM00866">
    <property type="entry name" value="UTRA"/>
    <property type="match status" value="1"/>
</dbReference>
<evidence type="ECO:0000313" key="7">
    <source>
        <dbReference type="Proteomes" id="UP000019253"/>
    </source>
</evidence>
<dbReference type="PROSITE" id="PS50949">
    <property type="entry name" value="HTH_GNTR"/>
    <property type="match status" value="1"/>
</dbReference>
<dbReference type="Pfam" id="PF00392">
    <property type="entry name" value="GntR"/>
    <property type="match status" value="1"/>
</dbReference>
<dbReference type="Proteomes" id="UP000019253">
    <property type="component" value="Unassembled WGS sequence"/>
</dbReference>
<dbReference type="OrthoDB" id="9815017at2"/>
<dbReference type="Gene3D" id="1.10.10.10">
    <property type="entry name" value="Winged helix-like DNA-binding domain superfamily/Winged helix DNA-binding domain"/>
    <property type="match status" value="1"/>
</dbReference>
<dbReference type="EMBL" id="AODD01000006">
    <property type="protein sequence ID" value="EUJ23970.1"/>
    <property type="molecule type" value="Genomic_DNA"/>
</dbReference>
<dbReference type="RefSeq" id="WP_036065849.1">
    <property type="nucleotide sequence ID" value="NZ_AODD01000006.1"/>
</dbReference>
<reference evidence="6 7" key="1">
    <citation type="journal article" date="2014" name="Int. J. Syst. Evol. Microbiol.">
        <title>Listeria floridensis sp. nov., Listeria aquatica sp. nov., Listeria cornellensis sp. nov., Listeria riparia sp. nov. and Listeria grandensis sp. nov., from agricultural and natural environments.</title>
        <authorList>
            <person name="den Bakker H.C."/>
            <person name="Warchocki S."/>
            <person name="Wright E.M."/>
            <person name="Allred A.F."/>
            <person name="Ahlstrom C."/>
            <person name="Manuel C.S."/>
            <person name="Stasiewicz M.J."/>
            <person name="Burrell A."/>
            <person name="Roof S."/>
            <person name="Strawn L."/>
            <person name="Fortes E.D."/>
            <person name="Nightingale K.K."/>
            <person name="Kephart D."/>
            <person name="Wiedmann M."/>
        </authorList>
    </citation>
    <scope>NUCLEOTIDE SEQUENCE [LARGE SCALE GENOMIC DNA]</scope>
    <source>
        <strain evidence="7">FSL F6-971</strain>
    </source>
</reference>
<evidence type="ECO:0000256" key="3">
    <source>
        <dbReference type="ARBA" id="ARBA00023125"/>
    </source>
</evidence>
<dbReference type="InterPro" id="IPR036388">
    <property type="entry name" value="WH-like_DNA-bd_sf"/>
</dbReference>
<dbReference type="InterPro" id="IPR036390">
    <property type="entry name" value="WH_DNA-bd_sf"/>
</dbReference>
<feature type="domain" description="HTH gntR-type" evidence="5">
    <location>
        <begin position="5"/>
        <end position="73"/>
    </location>
</feature>
<dbReference type="SMART" id="SM00345">
    <property type="entry name" value="HTH_GNTR"/>
    <property type="match status" value="1"/>
</dbReference>
<dbReference type="GO" id="GO:0003677">
    <property type="term" value="F:DNA binding"/>
    <property type="evidence" value="ECO:0007669"/>
    <property type="project" value="UniProtKB-KW"/>
</dbReference>
<dbReference type="PATRIC" id="fig|1265819.5.peg.1282"/>